<keyword evidence="7 14" id="KW-1133">Transmembrane helix</keyword>
<dbReference type="CDD" id="cd20654">
    <property type="entry name" value="CYP82"/>
    <property type="match status" value="1"/>
</dbReference>
<evidence type="ECO:0000256" key="1">
    <source>
        <dbReference type="ARBA" id="ARBA00001971"/>
    </source>
</evidence>
<dbReference type="GO" id="GO:0020037">
    <property type="term" value="F:heme binding"/>
    <property type="evidence" value="ECO:0007669"/>
    <property type="project" value="InterPro"/>
</dbReference>
<evidence type="ECO:0000256" key="5">
    <source>
        <dbReference type="ARBA" id="ARBA00022692"/>
    </source>
</evidence>
<evidence type="ECO:0000256" key="14">
    <source>
        <dbReference type="SAM" id="Phobius"/>
    </source>
</evidence>
<dbReference type="Gene3D" id="1.10.630.10">
    <property type="entry name" value="Cytochrome P450"/>
    <property type="match status" value="1"/>
</dbReference>
<dbReference type="InterPro" id="IPR036396">
    <property type="entry name" value="Cyt_P450_sf"/>
</dbReference>
<evidence type="ECO:0000256" key="3">
    <source>
        <dbReference type="ARBA" id="ARBA00010617"/>
    </source>
</evidence>
<evidence type="ECO:0000256" key="6">
    <source>
        <dbReference type="ARBA" id="ARBA00022723"/>
    </source>
</evidence>
<dbReference type="Proteomes" id="UP001168877">
    <property type="component" value="Unassembled WGS sequence"/>
</dbReference>
<gene>
    <name evidence="15" type="ORF">LWI29_002375</name>
    <name evidence="16" type="ORF">LWI29_026105</name>
</gene>
<evidence type="ECO:0000256" key="10">
    <source>
        <dbReference type="ARBA" id="ARBA00023033"/>
    </source>
</evidence>
<evidence type="ECO:0000256" key="9">
    <source>
        <dbReference type="ARBA" id="ARBA00023004"/>
    </source>
</evidence>
<evidence type="ECO:0008006" key="18">
    <source>
        <dbReference type="Google" id="ProtNLM"/>
    </source>
</evidence>
<comment type="similarity">
    <text evidence="3 13">Belongs to the cytochrome P450 family.</text>
</comment>
<evidence type="ECO:0000313" key="15">
    <source>
        <dbReference type="EMBL" id="KAK0575543.1"/>
    </source>
</evidence>
<evidence type="ECO:0000256" key="12">
    <source>
        <dbReference type="PIRSR" id="PIRSR602401-1"/>
    </source>
</evidence>
<dbReference type="PANTHER" id="PTHR47947:SF26">
    <property type="entry name" value="CYTOCHROME P450"/>
    <property type="match status" value="1"/>
</dbReference>
<dbReference type="Pfam" id="PF00067">
    <property type="entry name" value="p450"/>
    <property type="match status" value="1"/>
</dbReference>
<comment type="subcellular location">
    <subcellularLocation>
        <location evidence="2">Membrane</location>
    </subcellularLocation>
</comment>
<keyword evidence="4 12" id="KW-0349">Heme</keyword>
<protein>
    <recommendedName>
        <fullName evidence="18">Cytochrome P450</fullName>
    </recommendedName>
</protein>
<dbReference type="InterPro" id="IPR017972">
    <property type="entry name" value="Cyt_P450_CS"/>
</dbReference>
<dbReference type="PRINTS" id="PR00463">
    <property type="entry name" value="EP450I"/>
</dbReference>
<dbReference type="EMBL" id="JAUESC010000386">
    <property type="protein sequence ID" value="KAK0575543.1"/>
    <property type="molecule type" value="Genomic_DNA"/>
</dbReference>
<name>A0AA39RJV1_ACESA</name>
<dbReference type="EMBL" id="JAUESC010000386">
    <property type="protein sequence ID" value="KAK0576976.1"/>
    <property type="molecule type" value="Genomic_DNA"/>
</dbReference>
<keyword evidence="10 13" id="KW-0503">Monooxygenase</keyword>
<accession>A0AA39RJV1</accession>
<evidence type="ECO:0000256" key="8">
    <source>
        <dbReference type="ARBA" id="ARBA00023002"/>
    </source>
</evidence>
<dbReference type="PROSITE" id="PS00086">
    <property type="entry name" value="CYTOCHROME_P450"/>
    <property type="match status" value="1"/>
</dbReference>
<dbReference type="GO" id="GO:0005506">
    <property type="term" value="F:iron ion binding"/>
    <property type="evidence" value="ECO:0007669"/>
    <property type="project" value="InterPro"/>
</dbReference>
<evidence type="ECO:0000256" key="11">
    <source>
        <dbReference type="ARBA" id="ARBA00023136"/>
    </source>
</evidence>
<keyword evidence="5 14" id="KW-0812">Transmembrane</keyword>
<evidence type="ECO:0000256" key="13">
    <source>
        <dbReference type="RuleBase" id="RU000461"/>
    </source>
</evidence>
<reference evidence="15" key="1">
    <citation type="journal article" date="2022" name="Plant J.">
        <title>Strategies of tolerance reflected in two North American maple genomes.</title>
        <authorList>
            <person name="McEvoy S.L."/>
            <person name="Sezen U.U."/>
            <person name="Trouern-Trend A."/>
            <person name="McMahon S.M."/>
            <person name="Schaberg P.G."/>
            <person name="Yang J."/>
            <person name="Wegrzyn J.L."/>
            <person name="Swenson N.G."/>
        </authorList>
    </citation>
    <scope>NUCLEOTIDE SEQUENCE</scope>
    <source>
        <strain evidence="15">NS2018</strain>
    </source>
</reference>
<dbReference type="GO" id="GO:0016020">
    <property type="term" value="C:membrane"/>
    <property type="evidence" value="ECO:0007669"/>
    <property type="project" value="UniProtKB-SubCell"/>
</dbReference>
<dbReference type="PANTHER" id="PTHR47947">
    <property type="entry name" value="CYTOCHROME P450 82C3-RELATED"/>
    <property type="match status" value="1"/>
</dbReference>
<sequence>MDILLNSFPTTFVTGFLAFLLFLYSVSWISRHVHQTSNKKRAVPEADGARPLFGHLHLLGGPKPPHITLSDMADKYGPIFAIKMGMHRTLIVSNWEIAKECFTTNDKAFCNRPKALAAEILGYNYVMFGFSPYGPYWRQLRKIATLEILSTHRLERLKHVRESEVKLSLKETYNLWINNKLTSSADKILVDMKKWFGEITLNVVTRMVVGKRFVGGSTEQESENNERSQRALRAFFELTGTFVLADAIPFLRWLDLGGYEKAMKKTWKEIDQVLEGWLKEHKHKRISGQIKGDHEHDFMDMMLNVLDDAEDQLSDYDADTINKATCLALILGGTDTTMVTLTWALTLLLNNRDALKKAQDELDIFVGRERQVEESDMKNLVYFQAILKETLRLYPAAPLSVPHEAIEDCTIAGQYHVPAGTRLLVNLSKLHRDPNVWQSPCEFKPERFLTSHKEFDVRGQNFELIPFGTGRRVCPGISFALQVMQLTLSNLLHGFEFSTPNDELVDMADGMGLTNLKATPLEVLLTPRLPAHLY</sequence>
<dbReference type="PRINTS" id="PR00385">
    <property type="entry name" value="P450"/>
</dbReference>
<keyword evidence="11 14" id="KW-0472">Membrane</keyword>
<keyword evidence="6 12" id="KW-0479">Metal-binding</keyword>
<dbReference type="InterPro" id="IPR050651">
    <property type="entry name" value="Plant_Cytochrome_P450_Monoox"/>
</dbReference>
<dbReference type="InterPro" id="IPR001128">
    <property type="entry name" value="Cyt_P450"/>
</dbReference>
<reference evidence="15" key="2">
    <citation type="submission" date="2023-06" db="EMBL/GenBank/DDBJ databases">
        <authorList>
            <person name="Swenson N.G."/>
            <person name="Wegrzyn J.L."/>
            <person name="Mcevoy S.L."/>
        </authorList>
    </citation>
    <scope>NUCLEOTIDE SEQUENCE</scope>
    <source>
        <strain evidence="15">NS2018</strain>
        <tissue evidence="15">Leaf</tissue>
    </source>
</reference>
<evidence type="ECO:0000256" key="2">
    <source>
        <dbReference type="ARBA" id="ARBA00004370"/>
    </source>
</evidence>
<dbReference type="InterPro" id="IPR002401">
    <property type="entry name" value="Cyt_P450_E_grp-I"/>
</dbReference>
<comment type="cofactor">
    <cofactor evidence="1 12">
        <name>heme</name>
        <dbReference type="ChEBI" id="CHEBI:30413"/>
    </cofactor>
</comment>
<keyword evidence="9 12" id="KW-0408">Iron</keyword>
<organism evidence="15 17">
    <name type="scientific">Acer saccharum</name>
    <name type="common">Sugar maple</name>
    <dbReference type="NCBI Taxonomy" id="4024"/>
    <lineage>
        <taxon>Eukaryota</taxon>
        <taxon>Viridiplantae</taxon>
        <taxon>Streptophyta</taxon>
        <taxon>Embryophyta</taxon>
        <taxon>Tracheophyta</taxon>
        <taxon>Spermatophyta</taxon>
        <taxon>Magnoliopsida</taxon>
        <taxon>eudicotyledons</taxon>
        <taxon>Gunneridae</taxon>
        <taxon>Pentapetalae</taxon>
        <taxon>rosids</taxon>
        <taxon>malvids</taxon>
        <taxon>Sapindales</taxon>
        <taxon>Sapindaceae</taxon>
        <taxon>Hippocastanoideae</taxon>
        <taxon>Acereae</taxon>
        <taxon>Acer</taxon>
    </lineage>
</organism>
<proteinExistence type="inferred from homology"/>
<evidence type="ECO:0000313" key="16">
    <source>
        <dbReference type="EMBL" id="KAK0576976.1"/>
    </source>
</evidence>
<dbReference type="AlphaFoldDB" id="A0AA39RJV1"/>
<comment type="caution">
    <text evidence="15">The sequence shown here is derived from an EMBL/GenBank/DDBJ whole genome shotgun (WGS) entry which is preliminary data.</text>
</comment>
<feature type="transmembrane region" description="Helical" evidence="14">
    <location>
        <begin position="12"/>
        <end position="30"/>
    </location>
</feature>
<keyword evidence="17" id="KW-1185">Reference proteome</keyword>
<dbReference type="SUPFAM" id="SSF48264">
    <property type="entry name" value="Cytochrome P450"/>
    <property type="match status" value="1"/>
</dbReference>
<evidence type="ECO:0000256" key="4">
    <source>
        <dbReference type="ARBA" id="ARBA00022617"/>
    </source>
</evidence>
<evidence type="ECO:0000256" key="7">
    <source>
        <dbReference type="ARBA" id="ARBA00022989"/>
    </source>
</evidence>
<keyword evidence="8 13" id="KW-0560">Oxidoreductase</keyword>
<dbReference type="FunFam" id="1.10.630.10:FF:000026">
    <property type="entry name" value="Cytochrome P450 82C4"/>
    <property type="match status" value="1"/>
</dbReference>
<feature type="binding site" description="axial binding residue" evidence="12">
    <location>
        <position position="474"/>
    </location>
    <ligand>
        <name>heme</name>
        <dbReference type="ChEBI" id="CHEBI:30413"/>
    </ligand>
    <ligandPart>
        <name>Fe</name>
        <dbReference type="ChEBI" id="CHEBI:18248"/>
    </ligandPart>
</feature>
<dbReference type="GO" id="GO:0016709">
    <property type="term" value="F:oxidoreductase activity, acting on paired donors, with incorporation or reduction of molecular oxygen, NAD(P)H as one donor, and incorporation of one atom of oxygen"/>
    <property type="evidence" value="ECO:0007669"/>
    <property type="project" value="UniProtKB-ARBA"/>
</dbReference>
<evidence type="ECO:0000313" key="17">
    <source>
        <dbReference type="Proteomes" id="UP001168877"/>
    </source>
</evidence>